<reference evidence="2" key="3">
    <citation type="submission" date="2021-05" db="UniProtKB">
        <authorList>
            <consortium name="EnsemblPlants"/>
        </authorList>
    </citation>
    <scope>IDENTIFICATION</scope>
    <source>
        <strain evidence="2">cv. B73</strain>
    </source>
</reference>
<feature type="compositionally biased region" description="Low complexity" evidence="1">
    <location>
        <begin position="77"/>
        <end position="95"/>
    </location>
</feature>
<evidence type="ECO:0000256" key="1">
    <source>
        <dbReference type="SAM" id="MobiDB-lite"/>
    </source>
</evidence>
<dbReference type="InParanoid" id="A0A804N5H4"/>
<protein>
    <submittedName>
        <fullName evidence="2">Uncharacterized protein</fullName>
    </submittedName>
</protein>
<dbReference type="EnsemblPlants" id="Zm00001eb136630_T001">
    <property type="protein sequence ID" value="Zm00001eb136630_P001"/>
    <property type="gene ID" value="Zm00001eb136630"/>
</dbReference>
<evidence type="ECO:0000313" key="3">
    <source>
        <dbReference type="Proteomes" id="UP000007305"/>
    </source>
</evidence>
<reference evidence="3" key="1">
    <citation type="submission" date="2015-12" db="EMBL/GenBank/DDBJ databases">
        <title>Update maize B73 reference genome by single molecule sequencing technologies.</title>
        <authorList>
            <consortium name="Maize Genome Sequencing Project"/>
            <person name="Ware D."/>
        </authorList>
    </citation>
    <scope>NUCLEOTIDE SEQUENCE [LARGE SCALE GENOMIC DNA]</scope>
    <source>
        <strain evidence="3">cv. B73</strain>
    </source>
</reference>
<reference evidence="2" key="2">
    <citation type="submission" date="2019-07" db="EMBL/GenBank/DDBJ databases">
        <authorList>
            <person name="Seetharam A."/>
            <person name="Woodhouse M."/>
            <person name="Cannon E."/>
        </authorList>
    </citation>
    <scope>NUCLEOTIDE SEQUENCE [LARGE SCALE GENOMIC DNA]</scope>
    <source>
        <strain evidence="2">cv. B73</strain>
    </source>
</reference>
<dbReference type="Gramene" id="Zm00001eb136630_T001">
    <property type="protein sequence ID" value="Zm00001eb136630_P001"/>
    <property type="gene ID" value="Zm00001eb136630"/>
</dbReference>
<accession>A0A804N5H4</accession>
<dbReference type="Proteomes" id="UP000007305">
    <property type="component" value="Chromosome 3"/>
</dbReference>
<organism evidence="2 3">
    <name type="scientific">Zea mays</name>
    <name type="common">Maize</name>
    <dbReference type="NCBI Taxonomy" id="4577"/>
    <lineage>
        <taxon>Eukaryota</taxon>
        <taxon>Viridiplantae</taxon>
        <taxon>Streptophyta</taxon>
        <taxon>Embryophyta</taxon>
        <taxon>Tracheophyta</taxon>
        <taxon>Spermatophyta</taxon>
        <taxon>Magnoliopsida</taxon>
        <taxon>Liliopsida</taxon>
        <taxon>Poales</taxon>
        <taxon>Poaceae</taxon>
        <taxon>PACMAD clade</taxon>
        <taxon>Panicoideae</taxon>
        <taxon>Andropogonodae</taxon>
        <taxon>Andropogoneae</taxon>
        <taxon>Tripsacinae</taxon>
        <taxon>Zea</taxon>
    </lineage>
</organism>
<sequence>MGCLFFPDEESEGARRDPFPTSAAPRLVARTLATKPEAREQPWRGASRSSPSSYSASPPPPPRPTRPSSSRTRKFRSPAPSRASSASLSPSTSTTRDPRLPMMCPLMTTLGQQKCLSLSLERNRRHWKGLTLVPLLHTHMSWRPKHRAGSRVHQLSLHTVFPQRQLFRSPPPHFISTVKCLQVVQLIAISRPSWFGPITINRPSRSARTTSKSSDLKTLLLYII</sequence>
<gene>
    <name evidence="2" type="primary">LOC100272685</name>
</gene>
<feature type="compositionally biased region" description="Low complexity" evidence="1">
    <location>
        <begin position="47"/>
        <end position="56"/>
    </location>
</feature>
<evidence type="ECO:0000313" key="2">
    <source>
        <dbReference type="EnsemblPlants" id="Zm00001eb136630_P001"/>
    </source>
</evidence>
<feature type="region of interest" description="Disordered" evidence="1">
    <location>
        <begin position="1"/>
        <end position="103"/>
    </location>
</feature>
<name>A0A804N5H4_MAIZE</name>
<proteinExistence type="predicted"/>
<keyword evidence="3" id="KW-1185">Reference proteome</keyword>
<dbReference type="AlphaFoldDB" id="A0A804N5H4"/>